<reference evidence="2" key="1">
    <citation type="submission" date="2017-03" db="EMBL/GenBank/DDBJ databases">
        <title>Phytopthora megakarya and P. palmivora, two closely related causual agents of cacao black pod achieved similar genome size and gene model numbers by different mechanisms.</title>
        <authorList>
            <person name="Ali S."/>
            <person name="Shao J."/>
            <person name="Larry D.J."/>
            <person name="Kronmiller B."/>
            <person name="Shen D."/>
            <person name="Strem M.D."/>
            <person name="Melnick R.L."/>
            <person name="Guiltinan M.J."/>
            <person name="Tyler B.M."/>
            <person name="Meinhardt L.W."/>
            <person name="Bailey B.A."/>
        </authorList>
    </citation>
    <scope>NUCLEOTIDE SEQUENCE [LARGE SCALE GENOMIC DNA]</scope>
    <source>
        <strain evidence="2">zdho120</strain>
    </source>
</reference>
<gene>
    <name evidence="1" type="ORF">PHMEG_00013716</name>
</gene>
<sequence length="102" mass="11343">MNTCVPHLWGLSFMNCRIMLCRLRDEFIASSNDNTDGTLYPCAHVFCSVSTTDLTFHVRSVSERASLLSVKCRFCMILSKPAFETNCPNVPLGIAPTPIVTQ</sequence>
<organism evidence="1 2">
    <name type="scientific">Phytophthora megakarya</name>
    <dbReference type="NCBI Taxonomy" id="4795"/>
    <lineage>
        <taxon>Eukaryota</taxon>
        <taxon>Sar</taxon>
        <taxon>Stramenopiles</taxon>
        <taxon>Oomycota</taxon>
        <taxon>Peronosporomycetes</taxon>
        <taxon>Peronosporales</taxon>
        <taxon>Peronosporaceae</taxon>
        <taxon>Phytophthora</taxon>
    </lineage>
</organism>
<name>A0A225W5N9_9STRA</name>
<dbReference type="AlphaFoldDB" id="A0A225W5N9"/>
<dbReference type="EMBL" id="NBNE01001689">
    <property type="protein sequence ID" value="OWZ13036.1"/>
    <property type="molecule type" value="Genomic_DNA"/>
</dbReference>
<protein>
    <submittedName>
        <fullName evidence="1">Uncharacterized protein</fullName>
    </submittedName>
</protein>
<comment type="caution">
    <text evidence="1">The sequence shown here is derived from an EMBL/GenBank/DDBJ whole genome shotgun (WGS) entry which is preliminary data.</text>
</comment>
<evidence type="ECO:0000313" key="1">
    <source>
        <dbReference type="EMBL" id="OWZ13036.1"/>
    </source>
</evidence>
<dbReference type="Proteomes" id="UP000198211">
    <property type="component" value="Unassembled WGS sequence"/>
</dbReference>
<proteinExistence type="predicted"/>
<accession>A0A225W5N9</accession>
<keyword evidence="2" id="KW-1185">Reference proteome</keyword>
<evidence type="ECO:0000313" key="2">
    <source>
        <dbReference type="Proteomes" id="UP000198211"/>
    </source>
</evidence>